<protein>
    <submittedName>
        <fullName evidence="4">Por secretion system C-terminal sorting domain-containing protein</fullName>
    </submittedName>
</protein>
<dbReference type="STRING" id="619805.SAMN05660477_01562"/>
<gene>
    <name evidence="4" type="ORF">SAMN05660477_01562</name>
</gene>
<organism evidence="4 5">
    <name type="scientific">Soonwooa buanensis</name>
    <dbReference type="NCBI Taxonomy" id="619805"/>
    <lineage>
        <taxon>Bacteria</taxon>
        <taxon>Pseudomonadati</taxon>
        <taxon>Bacteroidota</taxon>
        <taxon>Flavobacteriia</taxon>
        <taxon>Flavobacteriales</taxon>
        <taxon>Weeksellaceae</taxon>
        <taxon>Chryseobacterium group</taxon>
        <taxon>Soonwooa</taxon>
    </lineage>
</organism>
<sequence length="1560" mass="164152">MKTHLYSLKLFLFVLLASFSVKGWGQLTLGTSPYQQNFDGIESGLPTGWTISNGATNTTLGTSATLTTTKTKWSSTASQFANFASATSLVSTSTEIQQENSTNRALGVRQSGSFGDPGASFMLRIANTTGKSNFNLSFKMQSLDAATGRTVTWKVQYGLGNNPTSFVDLTTVPTTFATSSTWGSTNVSVALPAAVSNVTQNVWIRIVALSASTGTGGRPTSAIDDVSLSWSSATTSILDVTPAGPLSFVAINNSPASTSQDVVINGSNLTPISAQQYVDAILESYSNSATEHFEFSIDGGTTYTNWEELPIVSGTINKTLKVRLKANQSIGTYTDKIVFTYTGTTAPFTIIKELVLNASVTGAKLTATPATLSGFTYIYGSGPSLVQSFTLTGAGLSGTGSASLLPGNHWEISSDNGVSWHSYADNGITLNNYAGTSQTIQVRLKKGLDFGTYDNGSNDIVAITYSGSGVTSNDVSLSGNVVKKALTVENLTVENKTYDGNNDATIGGTATLGGVVDSDDVSLVGTATGTFDTKNVGNDKIVTINGFSLVGTKASNYTLTQPTKTANIIVKNITISTPIIAPKTYDGTTTTGTITLGTITGLVGSETLGVTAVGNYTDANVGVDKTANIVYTTADGNNGGLKNNYSTLSDATALGDITKAEQVITMLGTLTKYLGNPDFSPATSTSSANPITYTSSNSAVATVVNNQIHLVAIGSTVIKASQAGSDNYNAATDKEMNLTVEVNKDVYRSNKSGNWNDPTTWFASSDGLTGWTQATSAPAANNVVYIQSSHNVTLTQNESCKDLHISKGTSSSNPTLGKVILDVYSLDLYGKLRTYYASIGGIPGTSSTNGYSVYPFTANTGGRLNVVGTSRNLTVSGEWGAMITTPAPASGFMPVEINMNNGETLFLNTSVKFSDLKVVSGNVDAKTNTISVDQGTSTSISPNISIESGATVISSATSTNNKVFQATGTKAGGDLTLNGHLVLKGANPFISMKSITFNGVVEYANLGDQNFIAVDGTGAVPVSTYYNLTISGSGVKTATGTTTVNNIVNVVAGELKLPRTNNNVAANNVLVAKKGVNVAAGALLTLENNSTLMQDTDAVNNGNVIVNREATVPSTQYNIWSSPVKAQKLYELYGTAGSVPAGTVMEYITKSDIFKPIVNPNVTSDFAKGYSAKGLADNASGAVTAVFKGVPNNGEPSVPLVLSVEGNRFNAVGNPYPSNLDLNILYADNTSSNVSGIKNITNLVRFWDNTNNNITWQQGSSYSGNNYAIYNLDAELGVPATGAASGGDPTKIPDGIVKPGQGFMVRANTSGDKVLKFNNGQRLASAHANTPYYKNSSNKDRFWLALETPGAIVNTIAIAYNDLATNNNDIYDTSILDANNSDLFYSLSDNQYKQAIQSRKGGFADTDAVKLGAKYYKAGTHKIKVIKKDGVFEGGQNIYLHDKVLNKYIDLTTEAYSFDASASSNDTRFEIVYKPGAVLGTVDTQSKDAVIVYKTSDAFVVLSKADAITKVELYDMNGRLIQVNDKAAKEQKLSHETLSNGAYLLKISRGQNVEVKKVLK</sequence>
<evidence type="ECO:0000259" key="2">
    <source>
        <dbReference type="Pfam" id="PF18657"/>
    </source>
</evidence>
<evidence type="ECO:0000256" key="1">
    <source>
        <dbReference type="ARBA" id="ARBA00022729"/>
    </source>
</evidence>
<feature type="domain" description="YDG" evidence="2">
    <location>
        <begin position="571"/>
        <end position="652"/>
    </location>
</feature>
<dbReference type="RefSeq" id="WP_079666810.1">
    <property type="nucleotide sequence ID" value="NZ_FUYZ01000004.1"/>
</dbReference>
<evidence type="ECO:0000259" key="3">
    <source>
        <dbReference type="Pfam" id="PF18962"/>
    </source>
</evidence>
<dbReference type="EMBL" id="FUYZ01000004">
    <property type="protein sequence ID" value="SKB87411.1"/>
    <property type="molecule type" value="Genomic_DNA"/>
</dbReference>
<accession>A0A1T5EU50</accession>
<dbReference type="Pfam" id="PF18657">
    <property type="entry name" value="YDG"/>
    <property type="match status" value="2"/>
</dbReference>
<dbReference type="NCBIfam" id="TIGR04183">
    <property type="entry name" value="Por_Secre_tail"/>
    <property type="match status" value="1"/>
</dbReference>
<feature type="domain" description="YDG" evidence="2">
    <location>
        <begin position="483"/>
        <end position="563"/>
    </location>
</feature>
<dbReference type="Proteomes" id="UP000191112">
    <property type="component" value="Unassembled WGS sequence"/>
</dbReference>
<name>A0A1T5EU50_9FLAO</name>
<evidence type="ECO:0000313" key="4">
    <source>
        <dbReference type="EMBL" id="SKB87411.1"/>
    </source>
</evidence>
<proteinExistence type="predicted"/>
<keyword evidence="1" id="KW-0732">Signal</keyword>
<feature type="domain" description="Secretion system C-terminal sorting" evidence="3">
    <location>
        <begin position="1507"/>
        <end position="1558"/>
    </location>
</feature>
<dbReference type="InterPro" id="IPR026444">
    <property type="entry name" value="Secre_tail"/>
</dbReference>
<evidence type="ECO:0000313" key="5">
    <source>
        <dbReference type="Proteomes" id="UP000191112"/>
    </source>
</evidence>
<reference evidence="4 5" key="1">
    <citation type="submission" date="2017-02" db="EMBL/GenBank/DDBJ databases">
        <authorList>
            <person name="Peterson S.W."/>
        </authorList>
    </citation>
    <scope>NUCLEOTIDE SEQUENCE [LARGE SCALE GENOMIC DNA]</scope>
    <source>
        <strain evidence="4 5">DSM 22323</strain>
    </source>
</reference>
<dbReference type="Pfam" id="PF18962">
    <property type="entry name" value="Por_Secre_tail"/>
    <property type="match status" value="1"/>
</dbReference>
<dbReference type="OrthoDB" id="906679at2"/>
<keyword evidence="5" id="KW-1185">Reference proteome</keyword>
<dbReference type="InterPro" id="IPR041248">
    <property type="entry name" value="YDG"/>
</dbReference>